<reference evidence="2" key="1">
    <citation type="submission" date="2022-11" db="UniProtKB">
        <authorList>
            <consortium name="WormBaseParasite"/>
        </authorList>
    </citation>
    <scope>IDENTIFICATION</scope>
</reference>
<accession>A0AC34R2Q4</accession>
<organism evidence="1 2">
    <name type="scientific">Panagrolaimus sp. JU765</name>
    <dbReference type="NCBI Taxonomy" id="591449"/>
    <lineage>
        <taxon>Eukaryota</taxon>
        <taxon>Metazoa</taxon>
        <taxon>Ecdysozoa</taxon>
        <taxon>Nematoda</taxon>
        <taxon>Chromadorea</taxon>
        <taxon>Rhabditida</taxon>
        <taxon>Tylenchina</taxon>
        <taxon>Panagrolaimomorpha</taxon>
        <taxon>Panagrolaimoidea</taxon>
        <taxon>Panagrolaimidae</taxon>
        <taxon>Panagrolaimus</taxon>
    </lineage>
</organism>
<evidence type="ECO:0000313" key="1">
    <source>
        <dbReference type="Proteomes" id="UP000887576"/>
    </source>
</evidence>
<sequence length="534" mass="61019">MLCVPLLWYGGYQYFDSVLKTANGVRRYEEHGIIPIYENSKNIMNADLEFLTLENLPEDFVKALKAKCKRKHAKNDEKILINITSFTRNALEYEIIIPNKDQKYSNHRGFVPNIFGTLKDGVTEPSFHLGTSISEYTEASKAQMCVDSVYLSWTKVDSMNLTIYAKKIGDVLASDLGLLLTYELNFVRTAYPLLLVVSLMLSTIELCKEKENQIPTYLMTMGNHRIFFYLSHWLFMLFKTWLFIVPAGFAVAIYFWRSGIGLIACVLIVLMAHVLIGVCLFASTLFKDSNYVSYSIIALYSASYVVHMFLSDYVTVFDFYGALIISTFNPYSAYAYAFDHLFIVLQFDQEMRYFEDSEYYLPLTFPIVMLTIQSIIYTLLAFYLDLVLPIDDSPKIHPLFFLGFRKKSSPLTNEKIELCRGIVIPPDEDSANIEEQEEENYGQFGAYIETEPSARNPVVNVHRLIKKWNKSDIALKGISFKIYKGQITVLLGHNGSGKTTLFNCLTGLTNPTGGLIRIYGVPPKTYGHEKRISF</sequence>
<dbReference type="WBParaSite" id="JU765_v2.g3007.t1">
    <property type="protein sequence ID" value="JU765_v2.g3007.t1"/>
    <property type="gene ID" value="JU765_v2.g3007"/>
</dbReference>
<name>A0AC34R2Q4_9BILA</name>
<evidence type="ECO:0000313" key="2">
    <source>
        <dbReference type="WBParaSite" id="JU765_v2.g3007.t1"/>
    </source>
</evidence>
<protein>
    <submittedName>
        <fullName evidence="2">ABC transporter domain-containing protein</fullName>
    </submittedName>
</protein>
<dbReference type="Proteomes" id="UP000887576">
    <property type="component" value="Unplaced"/>
</dbReference>
<proteinExistence type="predicted"/>